<dbReference type="EMBL" id="FR824405">
    <property type="protein sequence ID" value="CCA26238.1"/>
    <property type="molecule type" value="Genomic_DNA"/>
</dbReference>
<sequence>MRSYPAIEKARELFYARQIRLRATDKDVQDGVGHGTGTLITIAERKSITNETLRDFCVEWDQDLESLISDIRLIERLTVHSFEMSQTDEREKSSISQNKHAIKYSTRVRVRPRYTCTRKRNRSRSSIKTERKTVKQSPDSRSVADKETLHNAATCIQRSWRSRYKIGQIFELFLKERNNILQHRAFKRWNQHVWDRKYFRKKCDENLYELSRTSNFKIRERAQDHLHVEGKYGMAKWYHNRLLKCMMWKIWLKACTDREHLP</sequence>
<organism evidence="2">
    <name type="scientific">Albugo laibachii Nc14</name>
    <dbReference type="NCBI Taxonomy" id="890382"/>
    <lineage>
        <taxon>Eukaryota</taxon>
        <taxon>Sar</taxon>
        <taxon>Stramenopiles</taxon>
        <taxon>Oomycota</taxon>
        <taxon>Peronosporomycetes</taxon>
        <taxon>Albuginales</taxon>
        <taxon>Albuginaceae</taxon>
        <taxon>Albugo</taxon>
    </lineage>
</organism>
<name>F0WXP3_9STRA</name>
<protein>
    <submittedName>
        <fullName evidence="2">AlNc14C360G10978 protein</fullName>
    </submittedName>
</protein>
<reference evidence="2" key="1">
    <citation type="journal article" date="2011" name="PLoS Biol.">
        <title>Gene gain and loss during evolution of obligate parasitism in the white rust pathogen of Arabidopsis thaliana.</title>
        <authorList>
            <person name="Kemen E."/>
            <person name="Gardiner A."/>
            <person name="Schultz-Larsen T."/>
            <person name="Kemen A.C."/>
            <person name="Balmuth A.L."/>
            <person name="Robert-Seilaniantz A."/>
            <person name="Bailey K."/>
            <person name="Holub E."/>
            <person name="Studholme D.J."/>
            <person name="Maclean D."/>
            <person name="Jones J.D."/>
        </authorList>
    </citation>
    <scope>NUCLEOTIDE SEQUENCE</scope>
</reference>
<evidence type="ECO:0000256" key="1">
    <source>
        <dbReference type="SAM" id="MobiDB-lite"/>
    </source>
</evidence>
<feature type="compositionally biased region" description="Basic residues" evidence="1">
    <location>
        <begin position="115"/>
        <end position="125"/>
    </location>
</feature>
<proteinExistence type="predicted"/>
<dbReference type="AlphaFoldDB" id="F0WXP3"/>
<gene>
    <name evidence="2" type="primary">AlNc14C360G10978</name>
    <name evidence="2" type="ORF">ALNC14_123820</name>
</gene>
<dbReference type="HOGENOM" id="CLU_1063269_0_0_1"/>
<evidence type="ECO:0000313" key="2">
    <source>
        <dbReference type="EMBL" id="CCA26238.1"/>
    </source>
</evidence>
<feature type="region of interest" description="Disordered" evidence="1">
    <location>
        <begin position="115"/>
        <end position="144"/>
    </location>
</feature>
<accession>F0WXP3</accession>
<reference evidence="2" key="2">
    <citation type="submission" date="2011-02" db="EMBL/GenBank/DDBJ databases">
        <authorList>
            <person name="MacLean D."/>
        </authorList>
    </citation>
    <scope>NUCLEOTIDE SEQUENCE</scope>
</reference>